<accession>A0A5Q2RQG9</accession>
<dbReference type="Proteomes" id="UP000334019">
    <property type="component" value="Chromosome"/>
</dbReference>
<dbReference type="EMBL" id="CP045851">
    <property type="protein sequence ID" value="QGG96686.1"/>
    <property type="molecule type" value="Genomic_DNA"/>
</dbReference>
<feature type="region of interest" description="Disordered" evidence="1">
    <location>
        <begin position="219"/>
        <end position="239"/>
    </location>
</feature>
<evidence type="ECO:0000259" key="2">
    <source>
        <dbReference type="Pfam" id="PF13761"/>
    </source>
</evidence>
<protein>
    <submittedName>
        <fullName evidence="3">DUF4166 domain-containing protein</fullName>
    </submittedName>
</protein>
<dbReference type="AlphaFoldDB" id="A0A5Q2RQG9"/>
<gene>
    <name evidence="3" type="ORF">GH723_17165</name>
</gene>
<dbReference type="Pfam" id="PF13761">
    <property type="entry name" value="DUF4166"/>
    <property type="match status" value="1"/>
</dbReference>
<dbReference type="RefSeq" id="WP_153760790.1">
    <property type="nucleotide sequence ID" value="NZ_CP045851.1"/>
</dbReference>
<evidence type="ECO:0000256" key="1">
    <source>
        <dbReference type="SAM" id="MobiDB-lite"/>
    </source>
</evidence>
<feature type="domain" description="DUF4166" evidence="2">
    <location>
        <begin position="16"/>
        <end position="201"/>
    </location>
</feature>
<proteinExistence type="predicted"/>
<sequence>MTSIYRTALGDDFERLHPKMQWRFGFSSLDETRQIGHGVMHEVWRGRWWTLPFLLLGSTRRVLFPSRGTQVPFTIANYAYVDRFGRETVTWARRFHFPRRTRAFDATMIYSKERDTIVDYLGTHQHLAVDIDCWVDDDGAMCIRSGEQRFYEGRLAFRFPLLFSGVAEVREWWDPAAECFRIEVHVANRRFGPLFGYRGSFIVDEQSCAADPIPSDVVPVREEPRGVGRGGPPARAGSDLRLEDARCGDSDSRPSDPVGPSRVVGCCSTRSRAVCGPASAAESSLVVSGGLPKGLPSWPR</sequence>
<feature type="region of interest" description="Disordered" evidence="1">
    <location>
        <begin position="279"/>
        <end position="300"/>
    </location>
</feature>
<dbReference type="KEGG" id="atq:GH723_17165"/>
<evidence type="ECO:0000313" key="4">
    <source>
        <dbReference type="Proteomes" id="UP000334019"/>
    </source>
</evidence>
<name>A0A5Q2RQG9_9ACTN</name>
<evidence type="ECO:0000313" key="3">
    <source>
        <dbReference type="EMBL" id="QGG96686.1"/>
    </source>
</evidence>
<dbReference type="InterPro" id="IPR025311">
    <property type="entry name" value="DUF4166"/>
</dbReference>
<reference evidence="3 4" key="1">
    <citation type="submission" date="2019-11" db="EMBL/GenBank/DDBJ databases">
        <authorList>
            <person name="He Y."/>
        </authorList>
    </citation>
    <scope>NUCLEOTIDE SEQUENCE [LARGE SCALE GENOMIC DNA]</scope>
    <source>
        <strain evidence="3 4">SCSIO 58843</strain>
    </source>
</reference>
<organism evidence="3 4">
    <name type="scientific">Actinomarinicola tropica</name>
    <dbReference type="NCBI Taxonomy" id="2789776"/>
    <lineage>
        <taxon>Bacteria</taxon>
        <taxon>Bacillati</taxon>
        <taxon>Actinomycetota</taxon>
        <taxon>Acidimicrobiia</taxon>
        <taxon>Acidimicrobiales</taxon>
        <taxon>Iamiaceae</taxon>
        <taxon>Actinomarinicola</taxon>
    </lineage>
</organism>
<keyword evidence="4" id="KW-1185">Reference proteome</keyword>